<dbReference type="Gene3D" id="3.40.30.10">
    <property type="entry name" value="Glutaredoxin"/>
    <property type="match status" value="1"/>
</dbReference>
<dbReference type="InterPro" id="IPR001853">
    <property type="entry name" value="DSBA-like_thioredoxin_dom"/>
</dbReference>
<evidence type="ECO:0000313" key="2">
    <source>
        <dbReference type="EMBL" id="SFR98308.1"/>
    </source>
</evidence>
<gene>
    <name evidence="2" type="ORF">SAMN05216559_2010</name>
</gene>
<evidence type="ECO:0000313" key="3">
    <source>
        <dbReference type="Proteomes" id="UP000199062"/>
    </source>
</evidence>
<keyword evidence="2" id="KW-0413">Isomerase</keyword>
<dbReference type="STRING" id="767519.SAMN05216559_2010"/>
<feature type="domain" description="DSBA-like thioredoxin" evidence="1">
    <location>
        <begin position="10"/>
        <end position="206"/>
    </location>
</feature>
<name>A0A1I6L4W5_9EURY</name>
<dbReference type="PANTHER" id="PTHR13887:SF41">
    <property type="entry name" value="THIOREDOXIN SUPERFAMILY PROTEIN"/>
    <property type="match status" value="1"/>
</dbReference>
<proteinExistence type="predicted"/>
<sequence length="210" mass="24261">MSTQAQEDELIVFSDYVCPFCYLGKAAMEQYLESKDDPPEVQWHLYDLRGYKRNPDGSIDSDVDDGKDEEYFEKARENVRQLKEEYDVEMNVEASMEVDSWNAQQVALYVREELGEEAFLRLHERLFDAHWQEGLDIGDPEVLRDLVVDVDLDEGVVDSALTSEWDERLRERFDAAQDAGVTGIPTFVYDQYSARGAIPPEQFERLVEGV</sequence>
<dbReference type="EMBL" id="FOZK01000002">
    <property type="protein sequence ID" value="SFR98308.1"/>
    <property type="molecule type" value="Genomic_DNA"/>
</dbReference>
<keyword evidence="3" id="KW-1185">Reference proteome</keyword>
<dbReference type="SUPFAM" id="SSF52833">
    <property type="entry name" value="Thioredoxin-like"/>
    <property type="match status" value="1"/>
</dbReference>
<reference evidence="2 3" key="1">
    <citation type="submission" date="2016-10" db="EMBL/GenBank/DDBJ databases">
        <authorList>
            <person name="de Groot N.N."/>
        </authorList>
    </citation>
    <scope>NUCLEOTIDE SEQUENCE [LARGE SCALE GENOMIC DNA]</scope>
    <source>
        <strain evidence="2 3">CGMCC 1.10457</strain>
    </source>
</reference>
<dbReference type="PANTHER" id="PTHR13887">
    <property type="entry name" value="GLUTATHIONE S-TRANSFERASE KAPPA"/>
    <property type="match status" value="1"/>
</dbReference>
<dbReference type="RefSeq" id="WP_089816354.1">
    <property type="nucleotide sequence ID" value="NZ_FOZK01000002.1"/>
</dbReference>
<dbReference type="AlphaFoldDB" id="A0A1I6L4W5"/>
<dbReference type="GO" id="GO:0016491">
    <property type="term" value="F:oxidoreductase activity"/>
    <property type="evidence" value="ECO:0007669"/>
    <property type="project" value="InterPro"/>
</dbReference>
<dbReference type="Pfam" id="PF01323">
    <property type="entry name" value="DSBA"/>
    <property type="match status" value="1"/>
</dbReference>
<accession>A0A1I6L4W5</accession>
<protein>
    <submittedName>
        <fullName evidence="2">Predicted dithiol-disulfide isomerase, DsbA family</fullName>
    </submittedName>
</protein>
<organism evidence="2 3">
    <name type="scientific">Halomicrobium zhouii</name>
    <dbReference type="NCBI Taxonomy" id="767519"/>
    <lineage>
        <taxon>Archaea</taxon>
        <taxon>Methanobacteriati</taxon>
        <taxon>Methanobacteriota</taxon>
        <taxon>Stenosarchaea group</taxon>
        <taxon>Halobacteria</taxon>
        <taxon>Halobacteriales</taxon>
        <taxon>Haloarculaceae</taxon>
        <taxon>Halomicrobium</taxon>
    </lineage>
</organism>
<dbReference type="InterPro" id="IPR036249">
    <property type="entry name" value="Thioredoxin-like_sf"/>
</dbReference>
<dbReference type="Proteomes" id="UP000199062">
    <property type="component" value="Unassembled WGS sequence"/>
</dbReference>
<dbReference type="OrthoDB" id="359198at2157"/>
<dbReference type="CDD" id="cd03024">
    <property type="entry name" value="DsbA_FrnE"/>
    <property type="match status" value="1"/>
</dbReference>
<dbReference type="GO" id="GO:0016853">
    <property type="term" value="F:isomerase activity"/>
    <property type="evidence" value="ECO:0007669"/>
    <property type="project" value="UniProtKB-KW"/>
</dbReference>
<evidence type="ECO:0000259" key="1">
    <source>
        <dbReference type="Pfam" id="PF01323"/>
    </source>
</evidence>